<evidence type="ECO:0008006" key="3">
    <source>
        <dbReference type="Google" id="ProtNLM"/>
    </source>
</evidence>
<evidence type="ECO:0000313" key="2">
    <source>
        <dbReference type="Proteomes" id="UP000193978"/>
    </source>
</evidence>
<proteinExistence type="predicted"/>
<dbReference type="STRING" id="655015.B1812_19260"/>
<dbReference type="Proteomes" id="UP000193978">
    <property type="component" value="Chromosome"/>
</dbReference>
<accession>A0A1W6MZ45</accession>
<dbReference type="PANTHER" id="PTHR42941">
    <property type="entry name" value="SLL1037 PROTEIN"/>
    <property type="match status" value="1"/>
</dbReference>
<reference evidence="1 2" key="1">
    <citation type="submission" date="2017-02" db="EMBL/GenBank/DDBJ databases">
        <authorList>
            <person name="Peterson S.W."/>
        </authorList>
    </citation>
    <scope>NUCLEOTIDE SEQUENCE [LARGE SCALE GENOMIC DNA]</scope>
    <source>
        <strain evidence="1 2">S285</strain>
    </source>
</reference>
<sequence>MRKLLPALITATLLAVGGTVAVVHFFNRPIELTVAVPQVGDDTRVMQAAAHVFTRQHKPIRLHLLPVPDWAAAAAQLDSGDADLAVLRGDAAVQATAQTLLILHRNPMLVLAPAGSKLRRIADLRGKKLGVVHQLPQSHAIAHLVEAVLRHYDIPHEAVTFVSLQPEEVGAAIAAKKVDAIFSATGPLDEGGADIVAAVMGPARKPPIFIPIDEAGPIAKRDPALETSEIPHGAFGGDPPRPPETVETVGVDVLLMASPAMRDDTAAEVTRVFLTSRGAIAGVAPLANSIEAPSTDRSGTIPVHQGAVDYLDGNEKSFFEKYSDGFYIGAMLLSLLGSAAATLAGRFAKDPREDAEKLTEKLLTILQGARDSQTHEDLNANERELDNVVAQMLGDPNLRRLDAPAIHLVELAMTQTRRTIEERRQALAREERDGRVEKIVEFPLTRNASPGS</sequence>
<dbReference type="SUPFAM" id="SSF53850">
    <property type="entry name" value="Periplasmic binding protein-like II"/>
    <property type="match status" value="1"/>
</dbReference>
<gene>
    <name evidence="1" type="ORF">B1812_19260</name>
</gene>
<dbReference type="EMBL" id="CP019948">
    <property type="protein sequence ID" value="ARN82864.1"/>
    <property type="molecule type" value="Genomic_DNA"/>
</dbReference>
<dbReference type="InterPro" id="IPR011852">
    <property type="entry name" value="TRAP_TAXI"/>
</dbReference>
<dbReference type="KEGG" id="mbry:B1812_19260"/>
<dbReference type="OrthoDB" id="252197at2"/>
<dbReference type="Gene3D" id="3.40.190.10">
    <property type="entry name" value="Periplasmic binding protein-like II"/>
    <property type="match status" value="2"/>
</dbReference>
<evidence type="ECO:0000313" key="1">
    <source>
        <dbReference type="EMBL" id="ARN82864.1"/>
    </source>
</evidence>
<dbReference type="Pfam" id="PF16868">
    <property type="entry name" value="NMT1_3"/>
    <property type="match status" value="1"/>
</dbReference>
<dbReference type="AlphaFoldDB" id="A0A1W6MZ45"/>
<dbReference type="PANTHER" id="PTHR42941:SF1">
    <property type="entry name" value="SLL1037 PROTEIN"/>
    <property type="match status" value="1"/>
</dbReference>
<dbReference type="RefSeq" id="WP_085773002.1">
    <property type="nucleotide sequence ID" value="NZ_AP027149.1"/>
</dbReference>
<name>A0A1W6MZ45_9HYPH</name>
<keyword evidence="2" id="KW-1185">Reference proteome</keyword>
<organism evidence="1 2">
    <name type="scientific">Methylocystis bryophila</name>
    <dbReference type="NCBI Taxonomy" id="655015"/>
    <lineage>
        <taxon>Bacteria</taxon>
        <taxon>Pseudomonadati</taxon>
        <taxon>Pseudomonadota</taxon>
        <taxon>Alphaproteobacteria</taxon>
        <taxon>Hyphomicrobiales</taxon>
        <taxon>Methylocystaceae</taxon>
        <taxon>Methylocystis</taxon>
    </lineage>
</organism>
<protein>
    <recommendedName>
        <fullName evidence="3">C4-dicarboxylate ABC transporter substrate-binding protein</fullName>
    </recommendedName>
</protein>